<sequence length="102" mass="11561">MLPAIYWGRVASGNGNYLVVLRILRESDFLFAARRSGPYFAMVVEGEILQKFVTYKAKLAIAGDFSVYTSKSLKDFIYESNNRNHIFFLPTEQQGLRGQTAS</sequence>
<proteinExistence type="predicted"/>
<dbReference type="Proteomes" id="UP000268829">
    <property type="component" value="Unassembled WGS sequence"/>
</dbReference>
<dbReference type="InterPro" id="IPR025438">
    <property type="entry name" value="DUF4180"/>
</dbReference>
<dbReference type="AlphaFoldDB" id="A0A3M8B092"/>
<reference evidence="2 3" key="1">
    <citation type="submission" date="2018-10" db="EMBL/GenBank/DDBJ databases">
        <title>Phylogenomics of Brevibacillus.</title>
        <authorList>
            <person name="Dunlap C."/>
        </authorList>
    </citation>
    <scope>NUCLEOTIDE SEQUENCE [LARGE SCALE GENOMIC DNA]</scope>
    <source>
        <strain evidence="2 3">DSM 100115</strain>
    </source>
</reference>
<protein>
    <submittedName>
        <fullName evidence="2">DUF4180 domain-containing protein</fullName>
    </submittedName>
</protein>
<keyword evidence="3" id="KW-1185">Reference proteome</keyword>
<evidence type="ECO:0000313" key="3">
    <source>
        <dbReference type="Proteomes" id="UP000268829"/>
    </source>
</evidence>
<name>A0A3M8B092_9BACL</name>
<organism evidence="2 3">
    <name type="scientific">Brevibacillus gelatini</name>
    <dbReference type="NCBI Taxonomy" id="1655277"/>
    <lineage>
        <taxon>Bacteria</taxon>
        <taxon>Bacillati</taxon>
        <taxon>Bacillota</taxon>
        <taxon>Bacilli</taxon>
        <taxon>Bacillales</taxon>
        <taxon>Paenibacillaceae</taxon>
        <taxon>Brevibacillus</taxon>
    </lineage>
</organism>
<evidence type="ECO:0000313" key="2">
    <source>
        <dbReference type="EMBL" id="RNB56859.1"/>
    </source>
</evidence>
<dbReference type="Pfam" id="PF13788">
    <property type="entry name" value="DUF4180"/>
    <property type="match status" value="1"/>
</dbReference>
<comment type="caution">
    <text evidence="2">The sequence shown here is derived from an EMBL/GenBank/DDBJ whole genome shotgun (WGS) entry which is preliminary data.</text>
</comment>
<feature type="domain" description="DUF4180" evidence="1">
    <location>
        <begin position="44"/>
        <end position="94"/>
    </location>
</feature>
<evidence type="ECO:0000259" key="1">
    <source>
        <dbReference type="Pfam" id="PF13788"/>
    </source>
</evidence>
<dbReference type="OrthoDB" id="8595425at2"/>
<dbReference type="EMBL" id="RHHS01000027">
    <property type="protein sequence ID" value="RNB56859.1"/>
    <property type="molecule type" value="Genomic_DNA"/>
</dbReference>
<gene>
    <name evidence="2" type="ORF">EDM57_11070</name>
</gene>
<accession>A0A3M8B092</accession>